<dbReference type="AlphaFoldDB" id="A0A117M758"/>
<evidence type="ECO:0000259" key="4">
    <source>
        <dbReference type="Pfam" id="PF00535"/>
    </source>
</evidence>
<dbReference type="Proteomes" id="UP000053467">
    <property type="component" value="Unassembled WGS sequence"/>
</dbReference>
<evidence type="ECO:0000256" key="2">
    <source>
        <dbReference type="ARBA" id="ARBA00022676"/>
    </source>
</evidence>
<name>A0A117M758_UNCT6</name>
<dbReference type="GO" id="GO:0016757">
    <property type="term" value="F:glycosyltransferase activity"/>
    <property type="evidence" value="ECO:0007669"/>
    <property type="project" value="UniProtKB-KW"/>
</dbReference>
<evidence type="ECO:0000256" key="1">
    <source>
        <dbReference type="ARBA" id="ARBA00006739"/>
    </source>
</evidence>
<reference evidence="6" key="1">
    <citation type="journal article" date="2015" name="MBio">
        <title>Genome-Resolved Metagenomic Analysis Reveals Roles for Candidate Phyla and Other Microbial Community Members in Biogeochemical Transformations in Oil Reservoirs.</title>
        <authorList>
            <person name="Hu P."/>
            <person name="Tom L."/>
            <person name="Singh A."/>
            <person name="Thomas B.C."/>
            <person name="Baker B.J."/>
            <person name="Piceno Y.M."/>
            <person name="Andersen G.L."/>
            <person name="Banfield J.F."/>
        </authorList>
    </citation>
    <scope>NUCLEOTIDE SEQUENCE [LARGE SCALE GENOMIC DNA]</scope>
</reference>
<comment type="similarity">
    <text evidence="1">Belongs to the glycosyltransferase 2 family.</text>
</comment>
<feature type="domain" description="Glycosyltransferase 2-like" evidence="4">
    <location>
        <begin position="8"/>
        <end position="147"/>
    </location>
</feature>
<dbReference type="PANTHER" id="PTHR43179">
    <property type="entry name" value="RHAMNOSYLTRANSFERASE WBBL"/>
    <property type="match status" value="1"/>
</dbReference>
<gene>
    <name evidence="5" type="ORF">XE03_0080</name>
</gene>
<dbReference type="EMBL" id="LGGX01000001">
    <property type="protein sequence ID" value="KUK88074.1"/>
    <property type="molecule type" value="Genomic_DNA"/>
</dbReference>
<accession>A0A117M758</accession>
<dbReference type="SUPFAM" id="SSF53448">
    <property type="entry name" value="Nucleotide-diphospho-sugar transferases"/>
    <property type="match status" value="1"/>
</dbReference>
<keyword evidence="2" id="KW-0328">Glycosyltransferase</keyword>
<dbReference type="InterPro" id="IPR001173">
    <property type="entry name" value="Glyco_trans_2-like"/>
</dbReference>
<dbReference type="InterPro" id="IPR029044">
    <property type="entry name" value="Nucleotide-diphossugar_trans"/>
</dbReference>
<dbReference type="Gene3D" id="3.90.550.10">
    <property type="entry name" value="Spore Coat Polysaccharide Biosynthesis Protein SpsA, Chain A"/>
    <property type="match status" value="1"/>
</dbReference>
<evidence type="ECO:0000256" key="3">
    <source>
        <dbReference type="ARBA" id="ARBA00022679"/>
    </source>
</evidence>
<sequence length="315" mass="37122">MDKVLAVVLNYNGVFFTRDLFLKCIKSLKEQSYKDLKIVVVDNCSTDYSIKLIKHNFPEIDIIQLSKNHKTCAYNFGLKYALKNGYKYTLLSNNDIIFKSDFVESMVYFADKFKDGGIFTPKILFLDNRTKVNSTGLIINRTGYAYDRDFGKDLNDLKRDSGEVTGGSGASMFVRTDVVKNVGYYEKFYSAYYEDLDFSFKLRRFSNFKIYYNDSAICYHKFSSSWKNKKVKDFYMNRNRIYFVIIHFPLNYLIKSIKYLIVNQKNISKELNYIMYIETILNLPFLLLKRIKFLKLSKSKNIIEFLENYSGYPKS</sequence>
<organism evidence="5 6">
    <name type="scientific">candidate division TA06 bacterium 34_109</name>
    <dbReference type="NCBI Taxonomy" id="1635277"/>
    <lineage>
        <taxon>Bacteria</taxon>
        <taxon>Bacteria division TA06</taxon>
    </lineage>
</organism>
<evidence type="ECO:0000313" key="5">
    <source>
        <dbReference type="EMBL" id="KUK88074.1"/>
    </source>
</evidence>
<dbReference type="PANTHER" id="PTHR43179:SF12">
    <property type="entry name" value="GALACTOFURANOSYLTRANSFERASE GLFT2"/>
    <property type="match status" value="1"/>
</dbReference>
<keyword evidence="3" id="KW-0808">Transferase</keyword>
<protein>
    <recommendedName>
        <fullName evidence="4">Glycosyltransferase 2-like domain-containing protein</fullName>
    </recommendedName>
</protein>
<evidence type="ECO:0000313" key="6">
    <source>
        <dbReference type="Proteomes" id="UP000053467"/>
    </source>
</evidence>
<comment type="caution">
    <text evidence="5">The sequence shown here is derived from an EMBL/GenBank/DDBJ whole genome shotgun (WGS) entry which is preliminary data.</text>
</comment>
<dbReference type="Pfam" id="PF00535">
    <property type="entry name" value="Glycos_transf_2"/>
    <property type="match status" value="1"/>
</dbReference>
<proteinExistence type="inferred from homology"/>